<evidence type="ECO:0000313" key="3">
    <source>
        <dbReference type="Proteomes" id="UP000823611"/>
    </source>
</evidence>
<dbReference type="CDD" id="cd12797">
    <property type="entry name" value="M23_peptidase"/>
    <property type="match status" value="1"/>
</dbReference>
<reference evidence="2" key="2">
    <citation type="journal article" date="2021" name="PeerJ">
        <title>Extensive microbial diversity within the chicken gut microbiome revealed by metagenomics and culture.</title>
        <authorList>
            <person name="Gilroy R."/>
            <person name="Ravi A."/>
            <person name="Getino M."/>
            <person name="Pursley I."/>
            <person name="Horton D.L."/>
            <person name="Alikhan N.F."/>
            <person name="Baker D."/>
            <person name="Gharbi K."/>
            <person name="Hall N."/>
            <person name="Watson M."/>
            <person name="Adriaenssens E.M."/>
            <person name="Foster-Nyarko E."/>
            <person name="Jarju S."/>
            <person name="Secka A."/>
            <person name="Antonio M."/>
            <person name="Oren A."/>
            <person name="Chaudhuri R.R."/>
            <person name="La Ragione R."/>
            <person name="Hildebrand F."/>
            <person name="Pallen M.J."/>
        </authorList>
    </citation>
    <scope>NUCLEOTIDE SEQUENCE</scope>
    <source>
        <strain evidence="2">F6-4510</strain>
    </source>
</reference>
<dbReference type="InterPro" id="IPR011055">
    <property type="entry name" value="Dup_hybrid_motif"/>
</dbReference>
<dbReference type="InterPro" id="IPR050570">
    <property type="entry name" value="Cell_wall_metabolism_enzyme"/>
</dbReference>
<dbReference type="PANTHER" id="PTHR21666:SF270">
    <property type="entry name" value="MUREIN HYDROLASE ACTIVATOR ENVC"/>
    <property type="match status" value="1"/>
</dbReference>
<name>A0A9D9H573_9FIRM</name>
<gene>
    <name evidence="2" type="ORF">IAC55_08020</name>
</gene>
<evidence type="ECO:0000259" key="1">
    <source>
        <dbReference type="Pfam" id="PF01551"/>
    </source>
</evidence>
<dbReference type="EMBL" id="JADIMX010000155">
    <property type="protein sequence ID" value="MBO8435248.1"/>
    <property type="molecule type" value="Genomic_DNA"/>
</dbReference>
<dbReference type="AlphaFoldDB" id="A0A9D9H573"/>
<dbReference type="SUPFAM" id="SSF51261">
    <property type="entry name" value="Duplicated hybrid motif"/>
    <property type="match status" value="1"/>
</dbReference>
<sequence length="128" mass="14160">MTSEFGSRVDPISLEESYHNGLDIGVAENSEVFAIDDGYIEALGEDNLNGVFVRYKTLSGYTVIYAHLNKYEVNEGDFIFKGQKIALSGNTGYSTGPHLHIGVKNSSGEYINPETLFEEAKRYGLLIK</sequence>
<comment type="caution">
    <text evidence="2">The sequence shown here is derived from an EMBL/GenBank/DDBJ whole genome shotgun (WGS) entry which is preliminary data.</text>
</comment>
<dbReference type="Pfam" id="PF01551">
    <property type="entry name" value="Peptidase_M23"/>
    <property type="match status" value="1"/>
</dbReference>
<dbReference type="Gene3D" id="2.70.70.10">
    <property type="entry name" value="Glucose Permease (Domain IIA)"/>
    <property type="match status" value="1"/>
</dbReference>
<protein>
    <submittedName>
        <fullName evidence="2">M23 family metallopeptidase</fullName>
    </submittedName>
</protein>
<dbReference type="PANTHER" id="PTHR21666">
    <property type="entry name" value="PEPTIDASE-RELATED"/>
    <property type="match status" value="1"/>
</dbReference>
<dbReference type="GO" id="GO:0004222">
    <property type="term" value="F:metalloendopeptidase activity"/>
    <property type="evidence" value="ECO:0007669"/>
    <property type="project" value="TreeGrafter"/>
</dbReference>
<dbReference type="Proteomes" id="UP000823611">
    <property type="component" value="Unassembled WGS sequence"/>
</dbReference>
<proteinExistence type="predicted"/>
<feature type="domain" description="M23ase beta-sheet core" evidence="1">
    <location>
        <begin position="18"/>
        <end position="113"/>
    </location>
</feature>
<dbReference type="InterPro" id="IPR016047">
    <property type="entry name" value="M23ase_b-sheet_dom"/>
</dbReference>
<organism evidence="2 3">
    <name type="scientific">Candidatus Fimicola merdigallinarum</name>
    <dbReference type="NCBI Taxonomy" id="2840819"/>
    <lineage>
        <taxon>Bacteria</taxon>
        <taxon>Bacillati</taxon>
        <taxon>Bacillota</taxon>
        <taxon>Clostridia</taxon>
        <taxon>Lachnospirales</taxon>
        <taxon>Lachnospiraceae</taxon>
        <taxon>Lachnospiraceae incertae sedis</taxon>
        <taxon>Candidatus Fimicola</taxon>
    </lineage>
</organism>
<reference evidence="2" key="1">
    <citation type="submission" date="2020-10" db="EMBL/GenBank/DDBJ databases">
        <authorList>
            <person name="Gilroy R."/>
        </authorList>
    </citation>
    <scope>NUCLEOTIDE SEQUENCE</scope>
    <source>
        <strain evidence="2">F6-4510</strain>
    </source>
</reference>
<accession>A0A9D9H573</accession>
<evidence type="ECO:0000313" key="2">
    <source>
        <dbReference type="EMBL" id="MBO8435248.1"/>
    </source>
</evidence>